<comment type="caution">
    <text evidence="2">The sequence shown here is derived from an EMBL/GenBank/DDBJ whole genome shotgun (WGS) entry which is preliminary data.</text>
</comment>
<keyword evidence="1" id="KW-0812">Transmembrane</keyword>
<feature type="transmembrane region" description="Helical" evidence="1">
    <location>
        <begin position="65"/>
        <end position="85"/>
    </location>
</feature>
<organism evidence="2 3">
    <name type="scientific">Xylaria bambusicola</name>
    <dbReference type="NCBI Taxonomy" id="326684"/>
    <lineage>
        <taxon>Eukaryota</taxon>
        <taxon>Fungi</taxon>
        <taxon>Dikarya</taxon>
        <taxon>Ascomycota</taxon>
        <taxon>Pezizomycotina</taxon>
        <taxon>Sordariomycetes</taxon>
        <taxon>Xylariomycetidae</taxon>
        <taxon>Xylariales</taxon>
        <taxon>Xylariaceae</taxon>
        <taxon>Xylaria</taxon>
    </lineage>
</organism>
<dbReference type="Proteomes" id="UP001305414">
    <property type="component" value="Unassembled WGS sequence"/>
</dbReference>
<name>A0AAN7UUP2_9PEZI</name>
<keyword evidence="3" id="KW-1185">Reference proteome</keyword>
<dbReference type="EMBL" id="JAWHQM010000068">
    <property type="protein sequence ID" value="KAK5636387.1"/>
    <property type="molecule type" value="Genomic_DNA"/>
</dbReference>
<keyword evidence="1" id="KW-1133">Transmembrane helix</keyword>
<evidence type="ECO:0000256" key="1">
    <source>
        <dbReference type="SAM" id="Phobius"/>
    </source>
</evidence>
<sequence>MNVSIGIFLFEVHVAQRVHDKDLAVLSHDAFLSARRTRPGWSLRHGRGATASLLAAASLRTTGSLAFLGGLLAGLLLLPASLLAIHSDRGLVFVARLRRWRRSSSIGNVEARNGEVIAPGRIPSKLDVALNELALAPPAHVQGEVVEATTANEQNAEQYRAKTWPIAAVVVFRALPRREPVLQEVVVSVAAGATQDVGDDA</sequence>
<protein>
    <submittedName>
        <fullName evidence="2">Uncharacterized protein</fullName>
    </submittedName>
</protein>
<evidence type="ECO:0000313" key="2">
    <source>
        <dbReference type="EMBL" id="KAK5636387.1"/>
    </source>
</evidence>
<accession>A0AAN7UUP2</accession>
<dbReference type="AlphaFoldDB" id="A0AAN7UUP2"/>
<proteinExistence type="predicted"/>
<reference evidence="2 3" key="1">
    <citation type="submission" date="2023-10" db="EMBL/GenBank/DDBJ databases">
        <title>Draft genome sequence of Xylaria bambusicola isolate GMP-LS, the root and basal stem rot pathogen of sugarcane in Indonesia.</title>
        <authorList>
            <person name="Selvaraj P."/>
            <person name="Muralishankar V."/>
            <person name="Muruganantham S."/>
            <person name="Sp S."/>
            <person name="Haryani S."/>
            <person name="Lau K.J.X."/>
            <person name="Naqvi N.I."/>
        </authorList>
    </citation>
    <scope>NUCLEOTIDE SEQUENCE [LARGE SCALE GENOMIC DNA]</scope>
    <source>
        <strain evidence="2">GMP-LS</strain>
    </source>
</reference>
<keyword evidence="1" id="KW-0472">Membrane</keyword>
<evidence type="ECO:0000313" key="3">
    <source>
        <dbReference type="Proteomes" id="UP001305414"/>
    </source>
</evidence>
<gene>
    <name evidence="2" type="ORF">RRF57_012099</name>
</gene>